<comment type="caution">
    <text evidence="1">The sequence shown here is derived from an EMBL/GenBank/DDBJ whole genome shotgun (WGS) entry which is preliminary data.</text>
</comment>
<protein>
    <submittedName>
        <fullName evidence="1">Uncharacterized protein</fullName>
    </submittedName>
</protein>
<evidence type="ECO:0000313" key="1">
    <source>
        <dbReference type="EMBL" id="EET88923.1"/>
    </source>
</evidence>
<dbReference type="RefSeq" id="WP_007059447.1">
    <property type="nucleotide sequence ID" value="NZ_ACVI01000006.1"/>
</dbReference>
<dbReference type="AlphaFoldDB" id="C6PP45"/>
<sequence>MSNTSSLTKEIYSYVLKEVSKKTGIKLKGKSLVLNTNTKNNILINQNTELI</sequence>
<gene>
    <name evidence="1" type="ORF">CcarbDRAFT_0562</name>
</gene>
<reference evidence="1 2" key="1">
    <citation type="submission" date="2009-06" db="EMBL/GenBank/DDBJ databases">
        <title>The draft genome of Clostridium carboxidivorans P7.</title>
        <authorList>
            <consortium name="US DOE Joint Genome Institute (JGI-PGF)"/>
            <person name="Lucas S."/>
            <person name="Copeland A."/>
            <person name="Lapidus A."/>
            <person name="Glavina del Rio T."/>
            <person name="Tice H."/>
            <person name="Bruce D."/>
            <person name="Goodwin L."/>
            <person name="Pitluck S."/>
            <person name="Larimer F."/>
            <person name="Land M.L."/>
            <person name="Hauser L."/>
            <person name="Hemme C.L."/>
        </authorList>
    </citation>
    <scope>NUCLEOTIDE SEQUENCE [LARGE SCALE GENOMIC DNA]</scope>
    <source>
        <strain evidence="1 2">P7</strain>
    </source>
</reference>
<dbReference type="Proteomes" id="UP000004198">
    <property type="component" value="Unassembled WGS sequence"/>
</dbReference>
<accession>C6PP45</accession>
<organism evidence="1 2">
    <name type="scientific">Clostridium carboxidivorans P7</name>
    <dbReference type="NCBI Taxonomy" id="536227"/>
    <lineage>
        <taxon>Bacteria</taxon>
        <taxon>Bacillati</taxon>
        <taxon>Bacillota</taxon>
        <taxon>Clostridia</taxon>
        <taxon>Eubacteriales</taxon>
        <taxon>Clostridiaceae</taxon>
        <taxon>Clostridium</taxon>
    </lineage>
</organism>
<evidence type="ECO:0000313" key="2">
    <source>
        <dbReference type="Proteomes" id="UP000004198"/>
    </source>
</evidence>
<keyword evidence="2" id="KW-1185">Reference proteome</keyword>
<dbReference type="EMBL" id="ACVI01000006">
    <property type="protein sequence ID" value="EET88923.1"/>
    <property type="molecule type" value="Genomic_DNA"/>
</dbReference>
<name>C6PP45_9CLOT</name>
<proteinExistence type="predicted"/>